<accession>A0ABS1Z5I1</accession>
<name>A0ABS1Z5I1_9GAMM</name>
<evidence type="ECO:0000313" key="2">
    <source>
        <dbReference type="EMBL" id="MBM0747674.1"/>
    </source>
</evidence>
<sequence>MKISHLALWTGNIEAQKIFWRDYFGGTPNELYISKNRPGFSSYFISLSEGPTIELMHLKGMAEGQHGAELTGWAHVAIDVGSRHRVDEMVIKASEDGILVSPARLTGDGYYEAIIKDPDSNLIEIMG</sequence>
<dbReference type="GeneID" id="84693290"/>
<dbReference type="Gene3D" id="3.10.180.10">
    <property type="entry name" value="2,3-Dihydroxybiphenyl 1,2-Dioxygenase, domain 1"/>
    <property type="match status" value="1"/>
</dbReference>
<dbReference type="RefSeq" id="WP_104085783.1">
    <property type="nucleotide sequence ID" value="NZ_CP083450.1"/>
</dbReference>
<evidence type="ECO:0000259" key="1">
    <source>
        <dbReference type="PROSITE" id="PS51819"/>
    </source>
</evidence>
<dbReference type="PANTHER" id="PTHR36113:SF1">
    <property type="entry name" value="GLYOXALASE_BLEOMYCIN RESISTANCE PROTEIN_DIOXYGENASE"/>
    <property type="match status" value="1"/>
</dbReference>
<protein>
    <submittedName>
        <fullName evidence="2">VOC family protein</fullName>
    </submittedName>
</protein>
<reference evidence="2 3" key="1">
    <citation type="submission" date="2021-01" db="EMBL/GenBank/DDBJ databases">
        <title>Complete genome sequence of Pantoea eucrina OB49, a heavy metal tolerant bacterium with PGPR potential isolated from wheat in Algeria.</title>
        <authorList>
            <person name="Lekired A."/>
            <person name="Ouzari I.H."/>
        </authorList>
    </citation>
    <scope>NUCLEOTIDE SEQUENCE [LARGE SCALE GENOMIC DNA]</scope>
    <source>
        <strain evidence="2 3">OB49</strain>
    </source>
</reference>
<evidence type="ECO:0000313" key="3">
    <source>
        <dbReference type="Proteomes" id="UP000809137"/>
    </source>
</evidence>
<dbReference type="PROSITE" id="PS51819">
    <property type="entry name" value="VOC"/>
    <property type="match status" value="1"/>
</dbReference>
<dbReference type="InterPro" id="IPR029068">
    <property type="entry name" value="Glyas_Bleomycin-R_OHBP_Dase"/>
</dbReference>
<proteinExistence type="predicted"/>
<dbReference type="InterPro" id="IPR037523">
    <property type="entry name" value="VOC_core"/>
</dbReference>
<dbReference type="PANTHER" id="PTHR36113">
    <property type="entry name" value="LYASE, PUTATIVE-RELATED-RELATED"/>
    <property type="match status" value="1"/>
</dbReference>
<keyword evidence="3" id="KW-1185">Reference proteome</keyword>
<comment type="caution">
    <text evidence="2">The sequence shown here is derived from an EMBL/GenBank/DDBJ whole genome shotgun (WGS) entry which is preliminary data.</text>
</comment>
<dbReference type="InterPro" id="IPR051332">
    <property type="entry name" value="Fosfomycin_Res_Enzymes"/>
</dbReference>
<organism evidence="2 3">
    <name type="scientific">Pantoea eucrina</name>
    <dbReference type="NCBI Taxonomy" id="472693"/>
    <lineage>
        <taxon>Bacteria</taxon>
        <taxon>Pseudomonadati</taxon>
        <taxon>Pseudomonadota</taxon>
        <taxon>Gammaproteobacteria</taxon>
        <taxon>Enterobacterales</taxon>
        <taxon>Erwiniaceae</taxon>
        <taxon>Pantoea</taxon>
    </lineage>
</organism>
<dbReference type="InterPro" id="IPR004360">
    <property type="entry name" value="Glyas_Fos-R_dOase_dom"/>
</dbReference>
<dbReference type="EMBL" id="JAFCXS010000005">
    <property type="protein sequence ID" value="MBM0747674.1"/>
    <property type="molecule type" value="Genomic_DNA"/>
</dbReference>
<dbReference type="Pfam" id="PF00903">
    <property type="entry name" value="Glyoxalase"/>
    <property type="match status" value="1"/>
</dbReference>
<feature type="domain" description="VOC" evidence="1">
    <location>
        <begin position="2"/>
        <end position="127"/>
    </location>
</feature>
<gene>
    <name evidence="2" type="ORF">JJB79_09615</name>
</gene>
<dbReference type="Proteomes" id="UP000809137">
    <property type="component" value="Unassembled WGS sequence"/>
</dbReference>
<dbReference type="SUPFAM" id="SSF54593">
    <property type="entry name" value="Glyoxalase/Bleomycin resistance protein/Dihydroxybiphenyl dioxygenase"/>
    <property type="match status" value="1"/>
</dbReference>